<accession>A0AA36CHU1</accession>
<name>A0AA36CHU1_9BILA</name>
<protein>
    <recommendedName>
        <fullName evidence="2">Mitochondrial fission process protein 1</fullName>
    </recommendedName>
    <alternativeName>
        <fullName evidence="3">Mitochondrial 18 kDa protein</fullName>
    </alternativeName>
</protein>
<dbReference type="Pfam" id="PF10558">
    <property type="entry name" value="MTP18"/>
    <property type="match status" value="1"/>
</dbReference>
<reference evidence="4" key="1">
    <citation type="submission" date="2023-06" db="EMBL/GenBank/DDBJ databases">
        <authorList>
            <person name="Delattre M."/>
        </authorList>
    </citation>
    <scope>NUCLEOTIDE SEQUENCE</scope>
    <source>
        <strain evidence="4">AF72</strain>
    </source>
</reference>
<dbReference type="PANTHER" id="PTHR11001">
    <property type="entry name" value="MITOCHONDRIAL FISSION PROCESS PROTEIN 1"/>
    <property type="match status" value="1"/>
</dbReference>
<dbReference type="EMBL" id="CATQJA010002655">
    <property type="protein sequence ID" value="CAJ0578942.1"/>
    <property type="molecule type" value="Genomic_DNA"/>
</dbReference>
<evidence type="ECO:0000256" key="1">
    <source>
        <dbReference type="ARBA" id="ARBA00009224"/>
    </source>
</evidence>
<evidence type="ECO:0000313" key="5">
    <source>
        <dbReference type="EMBL" id="CAJ0578942.1"/>
    </source>
</evidence>
<sequence length="174" mass="19414">MAPDGGGKRSESTVEKELQQIDFYRDTPIRFLGYANEVGEAFRSMIPSVAVKATYVVAMGYVCADALDKSRKVHMRQWKSPDERNKLVALAAADTFVWQALASVAIPGFTINRLCHFTGMALKRTTRWPPSVQKWTTTLIGLAAIPFIVKPIDTAVEVGMDRTIRTLYPTHSHE</sequence>
<proteinExistence type="inferred from homology"/>
<dbReference type="PANTHER" id="PTHR11001:SF2">
    <property type="entry name" value="MITOCHONDRIAL FISSION PROCESS PROTEIN 1"/>
    <property type="match status" value="1"/>
</dbReference>
<dbReference type="Proteomes" id="UP001177023">
    <property type="component" value="Unassembled WGS sequence"/>
</dbReference>
<gene>
    <name evidence="5" type="ORF">MSPICULIGERA_LOCUS17180</name>
    <name evidence="4" type="ORF">MSPICULIGERA_LOCUS7063</name>
</gene>
<evidence type="ECO:0000256" key="3">
    <source>
        <dbReference type="ARBA" id="ARBA00029631"/>
    </source>
</evidence>
<comment type="caution">
    <text evidence="4">The sequence shown here is derived from an EMBL/GenBank/DDBJ whole genome shotgun (WGS) entry which is preliminary data.</text>
</comment>
<organism evidence="4 6">
    <name type="scientific">Mesorhabditis spiculigera</name>
    <dbReference type="NCBI Taxonomy" id="96644"/>
    <lineage>
        <taxon>Eukaryota</taxon>
        <taxon>Metazoa</taxon>
        <taxon>Ecdysozoa</taxon>
        <taxon>Nematoda</taxon>
        <taxon>Chromadorea</taxon>
        <taxon>Rhabditida</taxon>
        <taxon>Rhabditina</taxon>
        <taxon>Rhabditomorpha</taxon>
        <taxon>Rhabditoidea</taxon>
        <taxon>Rhabditidae</taxon>
        <taxon>Mesorhabditinae</taxon>
        <taxon>Mesorhabditis</taxon>
    </lineage>
</organism>
<feature type="non-terminal residue" evidence="4">
    <location>
        <position position="1"/>
    </location>
</feature>
<evidence type="ECO:0000256" key="2">
    <source>
        <dbReference type="ARBA" id="ARBA00017835"/>
    </source>
</evidence>
<evidence type="ECO:0000313" key="4">
    <source>
        <dbReference type="EMBL" id="CAJ0568546.1"/>
    </source>
</evidence>
<evidence type="ECO:0000313" key="6">
    <source>
        <dbReference type="Proteomes" id="UP001177023"/>
    </source>
</evidence>
<dbReference type="EMBL" id="CATQJA010001762">
    <property type="protein sequence ID" value="CAJ0568546.1"/>
    <property type="molecule type" value="Genomic_DNA"/>
</dbReference>
<dbReference type="InterPro" id="IPR019560">
    <property type="entry name" value="Mitochondrial_18_kDa_protein"/>
</dbReference>
<dbReference type="AlphaFoldDB" id="A0AA36CHU1"/>
<keyword evidence="6" id="KW-1185">Reference proteome</keyword>
<comment type="similarity">
    <text evidence="1">Belongs to the MTFP1 family.</text>
</comment>
<dbReference type="GO" id="GO:0000266">
    <property type="term" value="P:mitochondrial fission"/>
    <property type="evidence" value="ECO:0007669"/>
    <property type="project" value="TreeGrafter"/>
</dbReference>
<dbReference type="GO" id="GO:0005739">
    <property type="term" value="C:mitochondrion"/>
    <property type="evidence" value="ECO:0007669"/>
    <property type="project" value="TreeGrafter"/>
</dbReference>